<evidence type="ECO:0000256" key="1">
    <source>
        <dbReference type="ARBA" id="ARBA00022490"/>
    </source>
</evidence>
<evidence type="ECO:0000313" key="5">
    <source>
        <dbReference type="EMBL" id="KAJ3566169.1"/>
    </source>
</evidence>
<dbReference type="GO" id="GO:0003743">
    <property type="term" value="F:translation initiation factor activity"/>
    <property type="evidence" value="ECO:0007669"/>
    <property type="project" value="UniProtKB-KW"/>
</dbReference>
<dbReference type="InterPro" id="IPR019010">
    <property type="entry name" value="eIF3e_N"/>
</dbReference>
<dbReference type="Proteomes" id="UP001213000">
    <property type="component" value="Unassembled WGS sequence"/>
</dbReference>
<keyword evidence="6" id="KW-1185">Reference proteome</keyword>
<dbReference type="EMBL" id="JANIEX010000508">
    <property type="protein sequence ID" value="KAJ3566169.1"/>
    <property type="molecule type" value="Genomic_DNA"/>
</dbReference>
<sequence length="228" mass="25322">MAEHDLSKTIIPYLDRHLSFPLLTHLTEIQLFPAEEVTQAQYELAKGTNMFDYAVTLFQQLHPDQEVPAEFDGKRQNAVSTHERLQQEAQAVLDVIEKPEVAQALRQDKNQNLQFLKDNYGLTLEQITALYNFGQFQYSYGNYSGATDYLYHFRVLSTNADLTTSAHWGKLASDILTGKWDTALEELNTLRDLIDSRSSASILAAAAAAASASGAATDKTEPATHAAP</sequence>
<comment type="caution">
    <text evidence="5">The sequence shown here is derived from an EMBL/GenBank/DDBJ whole genome shotgun (WGS) entry which is preliminary data.</text>
</comment>
<keyword evidence="2" id="KW-0396">Initiation factor</keyword>
<protein>
    <recommendedName>
        <fullName evidence="4">Eukaryotic translation initiation factor 3 subunit E N-terminal domain-containing protein</fullName>
    </recommendedName>
</protein>
<organism evidence="5 6">
    <name type="scientific">Leucocoprinus birnbaumii</name>
    <dbReference type="NCBI Taxonomy" id="56174"/>
    <lineage>
        <taxon>Eukaryota</taxon>
        <taxon>Fungi</taxon>
        <taxon>Dikarya</taxon>
        <taxon>Basidiomycota</taxon>
        <taxon>Agaricomycotina</taxon>
        <taxon>Agaricomycetes</taxon>
        <taxon>Agaricomycetidae</taxon>
        <taxon>Agaricales</taxon>
        <taxon>Agaricineae</taxon>
        <taxon>Agaricaceae</taxon>
        <taxon>Leucocoprinus</taxon>
    </lineage>
</organism>
<evidence type="ECO:0000256" key="2">
    <source>
        <dbReference type="ARBA" id="ARBA00022540"/>
    </source>
</evidence>
<keyword evidence="1" id="KW-0963">Cytoplasm</keyword>
<accession>A0AAD5VV76</accession>
<evidence type="ECO:0000256" key="3">
    <source>
        <dbReference type="ARBA" id="ARBA00022917"/>
    </source>
</evidence>
<dbReference type="GO" id="GO:0005852">
    <property type="term" value="C:eukaryotic translation initiation factor 3 complex"/>
    <property type="evidence" value="ECO:0007669"/>
    <property type="project" value="InterPro"/>
</dbReference>
<feature type="domain" description="Eukaryotic translation initiation factor 3 subunit E N-terminal" evidence="4">
    <location>
        <begin position="5"/>
        <end position="137"/>
    </location>
</feature>
<evidence type="ECO:0000259" key="4">
    <source>
        <dbReference type="SMART" id="SM01186"/>
    </source>
</evidence>
<gene>
    <name evidence="5" type="ORF">NP233_g7169</name>
</gene>
<keyword evidence="3" id="KW-0648">Protein biosynthesis</keyword>
<proteinExistence type="predicted"/>
<evidence type="ECO:0000313" key="6">
    <source>
        <dbReference type="Proteomes" id="UP001213000"/>
    </source>
</evidence>
<name>A0AAD5VV76_9AGAR</name>
<dbReference type="SMART" id="SM01186">
    <property type="entry name" value="eIF3_N"/>
    <property type="match status" value="1"/>
</dbReference>
<dbReference type="PANTHER" id="PTHR10317">
    <property type="entry name" value="EUKARYOTIC TRANSLATION INITIATION FACTOR 3 SUBUNIT E"/>
    <property type="match status" value="1"/>
</dbReference>
<reference evidence="5" key="1">
    <citation type="submission" date="2022-07" db="EMBL/GenBank/DDBJ databases">
        <title>Genome Sequence of Leucocoprinus birnbaumii.</title>
        <authorList>
            <person name="Buettner E."/>
        </authorList>
    </citation>
    <scope>NUCLEOTIDE SEQUENCE</scope>
    <source>
        <strain evidence="5">VT141</strain>
    </source>
</reference>
<dbReference type="InterPro" id="IPR016650">
    <property type="entry name" value="eIF3e"/>
</dbReference>
<dbReference type="Pfam" id="PF09440">
    <property type="entry name" value="eIF3_N"/>
    <property type="match status" value="1"/>
</dbReference>
<dbReference type="AlphaFoldDB" id="A0AAD5VV76"/>